<accession>A0A6J5KK04</accession>
<proteinExistence type="predicted"/>
<reference evidence="1" key="1">
    <citation type="submission" date="2020-04" db="EMBL/GenBank/DDBJ databases">
        <authorList>
            <person name="Chiriac C."/>
            <person name="Salcher M."/>
            <person name="Ghai R."/>
            <person name="Kavagutti S V."/>
        </authorList>
    </citation>
    <scope>NUCLEOTIDE SEQUENCE</scope>
</reference>
<dbReference type="EMBL" id="LR796158">
    <property type="protein sequence ID" value="CAB4121991.1"/>
    <property type="molecule type" value="Genomic_DNA"/>
</dbReference>
<organism evidence="1">
    <name type="scientific">uncultured Caudovirales phage</name>
    <dbReference type="NCBI Taxonomy" id="2100421"/>
    <lineage>
        <taxon>Viruses</taxon>
        <taxon>Duplodnaviria</taxon>
        <taxon>Heunggongvirae</taxon>
        <taxon>Uroviricota</taxon>
        <taxon>Caudoviricetes</taxon>
        <taxon>Peduoviridae</taxon>
        <taxon>Maltschvirus</taxon>
        <taxon>Maltschvirus maltsch</taxon>
    </lineage>
</organism>
<name>A0A6J5KK04_9CAUD</name>
<sequence>MDKNKIIEQYWLNEEVNQAFAKMQPEELQYDLKVEVFLVLLEMDDIKLFGMYERNEVRFYIVRTMLNMIKSDRSQFWKKYRNHIEYNIKEIAEPIENSVIDIMEQGIENLHWYQKEILRLYTFDFNKNAKELSRNTGIPYMSIIRTLKQTKTELKKHIRK</sequence>
<protein>
    <submittedName>
        <fullName evidence="1">Uncharacterized protein</fullName>
    </submittedName>
</protein>
<evidence type="ECO:0000313" key="1">
    <source>
        <dbReference type="EMBL" id="CAB4121991.1"/>
    </source>
</evidence>
<gene>
    <name evidence="1" type="ORF">UFOVP19_35</name>
</gene>